<keyword evidence="2 5" id="KW-0436">Ligase</keyword>
<dbReference type="GO" id="GO:0005524">
    <property type="term" value="F:ATP binding"/>
    <property type="evidence" value="ECO:0007669"/>
    <property type="project" value="UniProtKB-UniRule"/>
</dbReference>
<dbReference type="PROSITE" id="PS50975">
    <property type="entry name" value="ATP_GRASP"/>
    <property type="match status" value="1"/>
</dbReference>
<dbReference type="GO" id="GO:0046872">
    <property type="term" value="F:metal ion binding"/>
    <property type="evidence" value="ECO:0007669"/>
    <property type="project" value="InterPro"/>
</dbReference>
<evidence type="ECO:0000256" key="2">
    <source>
        <dbReference type="ARBA" id="ARBA00022598"/>
    </source>
</evidence>
<keyword evidence="3" id="KW-0547">Nucleotide-binding</keyword>
<dbReference type="Gene3D" id="3.30.470.20">
    <property type="entry name" value="ATP-grasp fold, B domain"/>
    <property type="match status" value="2"/>
</dbReference>
<evidence type="ECO:0000313" key="6">
    <source>
        <dbReference type="Proteomes" id="UP000034927"/>
    </source>
</evidence>
<keyword evidence="3" id="KW-0067">ATP-binding</keyword>
<dbReference type="EMBL" id="LBPO01000001">
    <property type="protein sequence ID" value="KKP59588.1"/>
    <property type="molecule type" value="Genomic_DNA"/>
</dbReference>
<feature type="domain" description="ATP-grasp" evidence="4">
    <location>
        <begin position="119"/>
        <end position="319"/>
    </location>
</feature>
<dbReference type="InterPro" id="IPR011095">
    <property type="entry name" value="Dala_Dala_lig_C"/>
</dbReference>
<dbReference type="Proteomes" id="UP000034927">
    <property type="component" value="Unassembled WGS sequence"/>
</dbReference>
<evidence type="ECO:0000313" key="5">
    <source>
        <dbReference type="EMBL" id="KKP59588.1"/>
    </source>
</evidence>
<protein>
    <submittedName>
        <fullName evidence="5">D-alanine-D-alanine ligase family protein</fullName>
    </submittedName>
</protein>
<evidence type="ECO:0000256" key="1">
    <source>
        <dbReference type="ARBA" id="ARBA00010871"/>
    </source>
</evidence>
<dbReference type="Pfam" id="PF07478">
    <property type="entry name" value="Dala_Dala_lig_C"/>
    <property type="match status" value="1"/>
</dbReference>
<proteinExistence type="inferred from homology"/>
<gene>
    <name evidence="5" type="ORF">UR53_C0001G0088</name>
</gene>
<dbReference type="AlphaFoldDB" id="A0A0G0ARL0"/>
<evidence type="ECO:0000259" key="4">
    <source>
        <dbReference type="PROSITE" id="PS50975"/>
    </source>
</evidence>
<reference evidence="5 6" key="1">
    <citation type="journal article" date="2015" name="Nature">
        <title>rRNA introns, odd ribosomes, and small enigmatic genomes across a large radiation of phyla.</title>
        <authorList>
            <person name="Brown C.T."/>
            <person name="Hug L.A."/>
            <person name="Thomas B.C."/>
            <person name="Sharon I."/>
            <person name="Castelle C.J."/>
            <person name="Singh A."/>
            <person name="Wilkins M.J."/>
            <person name="Williams K.H."/>
            <person name="Banfield J.F."/>
        </authorList>
    </citation>
    <scope>NUCLEOTIDE SEQUENCE [LARGE SCALE GENOMIC DNA]</scope>
</reference>
<dbReference type="PANTHER" id="PTHR23132">
    <property type="entry name" value="D-ALANINE--D-ALANINE LIGASE"/>
    <property type="match status" value="1"/>
</dbReference>
<name>A0A0G0ARL0_9BACT</name>
<sequence length="339" mass="38439">MEITNHKHIAILYSDAKREYFPTEEQYISEAEVFERAKTLVPYFEKLGYVVDLVPGNSDLTEILRKKKPLDFVLNLVDSVEGKEYLSAAIPGTLELLNIPYLGTGMLGLSINSNKFLTKKLLEQAGVPLPRYQLFKTANDPIDMHLKFPLISKLNEVHGSVAIDQNSVSENEAGLRNQLKNLISTYKQPVLVEEFIVGKELTAYLLEGAIRKVYIGEKVFRDSAEKYKIASFDAVWHDINSYDYARADGNDILEGYVRSAFDVLKMDDYAKFDVRQDESGRYYFIDCNANPAFGVECAVSNVLKLYGIEFEEILRRLVINVHRDNGNKENSLNGGLILN</sequence>
<dbReference type="SUPFAM" id="SSF56059">
    <property type="entry name" value="Glutathione synthetase ATP-binding domain-like"/>
    <property type="match status" value="1"/>
</dbReference>
<comment type="similarity">
    <text evidence="1">Belongs to the D-alanine--D-alanine ligase family.</text>
</comment>
<evidence type="ECO:0000256" key="3">
    <source>
        <dbReference type="PROSITE-ProRule" id="PRU00409"/>
    </source>
</evidence>
<dbReference type="PANTHER" id="PTHR23132:SF23">
    <property type="entry name" value="D-ALANINE--D-ALANINE LIGASE B"/>
    <property type="match status" value="1"/>
</dbReference>
<dbReference type="Gene3D" id="3.40.50.20">
    <property type="match status" value="1"/>
</dbReference>
<dbReference type="InterPro" id="IPR011761">
    <property type="entry name" value="ATP-grasp"/>
</dbReference>
<accession>A0A0G0ARL0</accession>
<dbReference type="GO" id="GO:0008716">
    <property type="term" value="F:D-alanine-D-alanine ligase activity"/>
    <property type="evidence" value="ECO:0007669"/>
    <property type="project" value="InterPro"/>
</dbReference>
<comment type="caution">
    <text evidence="5">The sequence shown here is derived from an EMBL/GenBank/DDBJ whole genome shotgun (WGS) entry which is preliminary data.</text>
</comment>
<organism evidence="5 6">
    <name type="scientific">Candidatus Magasanikbacteria bacterium GW2011_GWC2_34_16</name>
    <dbReference type="NCBI Taxonomy" id="1619045"/>
    <lineage>
        <taxon>Bacteria</taxon>
        <taxon>Candidatus Magasanikiibacteriota</taxon>
    </lineage>
</organism>